<dbReference type="Pfam" id="PF00339">
    <property type="entry name" value="Arrestin_N"/>
    <property type="match status" value="1"/>
</dbReference>
<dbReference type="GO" id="GO:0001750">
    <property type="term" value="C:photoreceptor outer segment"/>
    <property type="evidence" value="ECO:0007669"/>
    <property type="project" value="TreeGrafter"/>
</dbReference>
<dbReference type="GO" id="GO:0001664">
    <property type="term" value="F:G protein-coupled receptor binding"/>
    <property type="evidence" value="ECO:0007669"/>
    <property type="project" value="TreeGrafter"/>
</dbReference>
<dbReference type="AlphaFoldDB" id="A0A401RZL0"/>
<dbReference type="InterPro" id="IPR000698">
    <property type="entry name" value="Arrestin"/>
</dbReference>
<dbReference type="OrthoDB" id="298939at2759"/>
<dbReference type="GO" id="GO:0002031">
    <property type="term" value="P:G protein-coupled receptor internalization"/>
    <property type="evidence" value="ECO:0007669"/>
    <property type="project" value="TreeGrafter"/>
</dbReference>
<comment type="caution">
    <text evidence="6">The sequence shown here is derived from an EMBL/GenBank/DDBJ whole genome shotgun (WGS) entry which is preliminary data.</text>
</comment>
<evidence type="ECO:0000256" key="2">
    <source>
        <dbReference type="ARBA" id="ARBA00040206"/>
    </source>
</evidence>
<dbReference type="GO" id="GO:0007165">
    <property type="term" value="P:signal transduction"/>
    <property type="evidence" value="ECO:0007669"/>
    <property type="project" value="InterPro"/>
</dbReference>
<dbReference type="SMART" id="SM01017">
    <property type="entry name" value="Arrestin_C"/>
    <property type="match status" value="1"/>
</dbReference>
<evidence type="ECO:0000313" key="7">
    <source>
        <dbReference type="Proteomes" id="UP000287033"/>
    </source>
</evidence>
<dbReference type="InterPro" id="IPR014752">
    <property type="entry name" value="Arrestin-like_C"/>
</dbReference>
<dbReference type="EMBL" id="BEZZ01000034">
    <property type="protein sequence ID" value="GCC23594.1"/>
    <property type="molecule type" value="Genomic_DNA"/>
</dbReference>
<evidence type="ECO:0000259" key="5">
    <source>
        <dbReference type="SMART" id="SM01017"/>
    </source>
</evidence>
<accession>A0A401RZL0</accession>
<proteinExistence type="inferred from homology"/>
<dbReference type="PRINTS" id="PR00309">
    <property type="entry name" value="ARRESTIN"/>
</dbReference>
<dbReference type="Pfam" id="PF02752">
    <property type="entry name" value="Arrestin_C"/>
    <property type="match status" value="1"/>
</dbReference>
<evidence type="ECO:0000256" key="4">
    <source>
        <dbReference type="ARBA" id="ARBA00042071"/>
    </source>
</evidence>
<evidence type="ECO:0000256" key="3">
    <source>
        <dbReference type="ARBA" id="ARBA00041305"/>
    </source>
</evidence>
<dbReference type="Proteomes" id="UP000287033">
    <property type="component" value="Unassembled WGS sequence"/>
</dbReference>
<dbReference type="InterPro" id="IPR014753">
    <property type="entry name" value="Arrestin_N"/>
</dbReference>
<dbReference type="FunFam" id="2.60.40.840:FF:000002">
    <property type="entry name" value="Arrestin 3"/>
    <property type="match status" value="1"/>
</dbReference>
<dbReference type="OMA" id="QPAPQDM"/>
<dbReference type="FunFam" id="2.60.40.640:FF:000011">
    <property type="entry name" value="S-arrestin isoform X2"/>
    <property type="match status" value="1"/>
</dbReference>
<reference evidence="6 7" key="1">
    <citation type="journal article" date="2018" name="Nat. Ecol. Evol.">
        <title>Shark genomes provide insights into elasmobranch evolution and the origin of vertebrates.</title>
        <authorList>
            <person name="Hara Y"/>
            <person name="Yamaguchi K"/>
            <person name="Onimaru K"/>
            <person name="Kadota M"/>
            <person name="Koyanagi M"/>
            <person name="Keeley SD"/>
            <person name="Tatsumi K"/>
            <person name="Tanaka K"/>
            <person name="Motone F"/>
            <person name="Kageyama Y"/>
            <person name="Nozu R"/>
            <person name="Adachi N"/>
            <person name="Nishimura O"/>
            <person name="Nakagawa R"/>
            <person name="Tanegashima C"/>
            <person name="Kiyatake I"/>
            <person name="Matsumoto R"/>
            <person name="Murakumo K"/>
            <person name="Nishida K"/>
            <person name="Terakita A"/>
            <person name="Kuratani S"/>
            <person name="Sato K"/>
            <person name="Hyodo S Kuraku.S."/>
        </authorList>
    </citation>
    <scope>NUCLEOTIDE SEQUENCE [LARGE SCALE GENOMIC DNA]</scope>
</reference>
<dbReference type="STRING" id="137246.A0A401RZL0"/>
<dbReference type="Gene3D" id="2.60.40.640">
    <property type="match status" value="1"/>
</dbReference>
<name>A0A401RZL0_CHIPU</name>
<gene>
    <name evidence="6" type="ORF">chiPu_0001992</name>
</gene>
<dbReference type="PANTHER" id="PTHR11792:SF15">
    <property type="entry name" value="S-ARRESTIN"/>
    <property type="match status" value="1"/>
</dbReference>
<feature type="domain" description="Arrestin C-terminal-like" evidence="5">
    <location>
        <begin position="283"/>
        <end position="444"/>
    </location>
</feature>
<dbReference type="PANTHER" id="PTHR11792">
    <property type="entry name" value="ARRESTIN"/>
    <property type="match status" value="1"/>
</dbReference>
<organism evidence="6 7">
    <name type="scientific">Chiloscyllium punctatum</name>
    <name type="common">Brownbanded bambooshark</name>
    <name type="synonym">Hemiscyllium punctatum</name>
    <dbReference type="NCBI Taxonomy" id="137246"/>
    <lineage>
        <taxon>Eukaryota</taxon>
        <taxon>Metazoa</taxon>
        <taxon>Chordata</taxon>
        <taxon>Craniata</taxon>
        <taxon>Vertebrata</taxon>
        <taxon>Chondrichthyes</taxon>
        <taxon>Elasmobranchii</taxon>
        <taxon>Galeomorphii</taxon>
        <taxon>Galeoidea</taxon>
        <taxon>Orectolobiformes</taxon>
        <taxon>Hemiscylliidae</taxon>
        <taxon>Chiloscyllium</taxon>
    </lineage>
</organism>
<dbReference type="InterPro" id="IPR011022">
    <property type="entry name" value="Arrestin_C-like"/>
</dbReference>
<comment type="similarity">
    <text evidence="1">Belongs to the arrestin family.</text>
</comment>
<evidence type="ECO:0000313" key="6">
    <source>
        <dbReference type="EMBL" id="GCC23594.1"/>
    </source>
</evidence>
<evidence type="ECO:0000256" key="1">
    <source>
        <dbReference type="ARBA" id="ARBA00005298"/>
    </source>
</evidence>
<dbReference type="SUPFAM" id="SSF81296">
    <property type="entry name" value="E set domains"/>
    <property type="match status" value="2"/>
</dbReference>
<protein>
    <recommendedName>
        <fullName evidence="2">S-arrestin</fullName>
    </recommendedName>
    <alternativeName>
        <fullName evidence="4">Retinal S-antigen</fullName>
    </alternativeName>
    <alternativeName>
        <fullName evidence="3">Rod photoreceptor arrestin</fullName>
    </alternativeName>
</protein>
<keyword evidence="7" id="KW-1185">Reference proteome</keyword>
<dbReference type="Gene3D" id="2.60.40.840">
    <property type="match status" value="1"/>
</dbReference>
<dbReference type="GO" id="GO:0001917">
    <property type="term" value="C:photoreceptor inner segment"/>
    <property type="evidence" value="ECO:0007669"/>
    <property type="project" value="TreeGrafter"/>
</dbReference>
<dbReference type="InterPro" id="IPR014756">
    <property type="entry name" value="Ig_E-set"/>
</dbReference>
<dbReference type="InterPro" id="IPR011021">
    <property type="entry name" value="Arrestin-like_N"/>
</dbReference>
<sequence>MTLKSEILRQDFVSKAVKRQRLSLSLSLTNTPEERKELSRDSSIKALVLLSISGRASLHYHTPEKMSAPQIQKTPAPSVVVAKMNPPPPAPKNIVFKKTTCDKSIAVYLGKRDFVDHVTHTDPVDGVLVLDTGYIKDRKVFCRLLCAFRYGREDIDVCGLKFRRDLYESTVQVYPPPSGEKAKAQTKLQERLERKFGDKAYPFYFQFPDYLPCSVTLQLGANEIDKCCGVDFQILAFCAKTLSIDEKISKRSSVSMVIRKVQYAPDKPIFQPVAKTTRQFLMSDKPLHLEASLNKEIYYHGEPVEVTVEVINHSTKTVKKVKITADQLASVVLYSHDKYSQTVAAEEVDEQVTPGSTLKKIYALYPVIANNRDKHGVVLDGKLRHEDTNLASTTILKEGIDREVWGILVSYKVRVKLIVSGMLGDVLFSDVAVELPFLLMHPNPQTGSLVDQDDIEFEDFDRGGPMAVTEDLKEGVETVYRTSAASS</sequence>